<sequence length="94" mass="10478">MRVQWCGEARSVNQNTNSGRPCEQRWSGPAVKGPERDSGRLSPSPPLRLFSGGRSADIKCFIQSCDVKMCHCVIRWPVKDGGEGQFVWDTLVVK</sequence>
<evidence type="ECO:0000313" key="3">
    <source>
        <dbReference type="Proteomes" id="UP000438429"/>
    </source>
</evidence>
<proteinExistence type="predicted"/>
<accession>A0A6A4RZP3</accession>
<reference evidence="2 3" key="1">
    <citation type="submission" date="2019-06" db="EMBL/GenBank/DDBJ databases">
        <title>Draft genomes of female and male turbot (Scophthalmus maximus).</title>
        <authorList>
            <person name="Xu H."/>
            <person name="Xu X.-W."/>
            <person name="Shao C."/>
            <person name="Chen S."/>
        </authorList>
    </citation>
    <scope>NUCLEOTIDE SEQUENCE [LARGE SCALE GENOMIC DNA]</scope>
    <source>
        <strain evidence="2">Ysfricsl-2016a</strain>
        <tissue evidence="2">Blood</tissue>
    </source>
</reference>
<feature type="region of interest" description="Disordered" evidence="1">
    <location>
        <begin position="13"/>
        <end position="46"/>
    </location>
</feature>
<evidence type="ECO:0000313" key="2">
    <source>
        <dbReference type="EMBL" id="KAF0025739.1"/>
    </source>
</evidence>
<gene>
    <name evidence="2" type="ORF">F2P81_022620</name>
</gene>
<organism evidence="2 3">
    <name type="scientific">Scophthalmus maximus</name>
    <name type="common">Turbot</name>
    <name type="synonym">Psetta maxima</name>
    <dbReference type="NCBI Taxonomy" id="52904"/>
    <lineage>
        <taxon>Eukaryota</taxon>
        <taxon>Metazoa</taxon>
        <taxon>Chordata</taxon>
        <taxon>Craniata</taxon>
        <taxon>Vertebrata</taxon>
        <taxon>Euteleostomi</taxon>
        <taxon>Actinopterygii</taxon>
        <taxon>Neopterygii</taxon>
        <taxon>Teleostei</taxon>
        <taxon>Neoteleostei</taxon>
        <taxon>Acanthomorphata</taxon>
        <taxon>Carangaria</taxon>
        <taxon>Pleuronectiformes</taxon>
        <taxon>Pleuronectoidei</taxon>
        <taxon>Scophthalmidae</taxon>
        <taxon>Scophthalmus</taxon>
    </lineage>
</organism>
<evidence type="ECO:0000256" key="1">
    <source>
        <dbReference type="SAM" id="MobiDB-lite"/>
    </source>
</evidence>
<comment type="caution">
    <text evidence="2">The sequence shown here is derived from an EMBL/GenBank/DDBJ whole genome shotgun (WGS) entry which is preliminary data.</text>
</comment>
<dbReference type="AlphaFoldDB" id="A0A6A4RZP3"/>
<dbReference type="Proteomes" id="UP000438429">
    <property type="component" value="Unassembled WGS sequence"/>
</dbReference>
<dbReference type="EMBL" id="VEVO01000020">
    <property type="protein sequence ID" value="KAF0025739.1"/>
    <property type="molecule type" value="Genomic_DNA"/>
</dbReference>
<protein>
    <submittedName>
        <fullName evidence="2">Uncharacterized protein</fullName>
    </submittedName>
</protein>
<name>A0A6A4RZP3_SCOMX</name>